<evidence type="ECO:0000256" key="2">
    <source>
        <dbReference type="ARBA" id="ARBA00022692"/>
    </source>
</evidence>
<feature type="transmembrane region" description="Helical" evidence="5">
    <location>
        <begin position="42"/>
        <end position="75"/>
    </location>
</feature>
<evidence type="ECO:0000256" key="5">
    <source>
        <dbReference type="SAM" id="Phobius"/>
    </source>
</evidence>
<dbReference type="GO" id="GO:0016020">
    <property type="term" value="C:membrane"/>
    <property type="evidence" value="ECO:0007669"/>
    <property type="project" value="UniProtKB-SubCell"/>
</dbReference>
<dbReference type="InterPro" id="IPR011547">
    <property type="entry name" value="SLC26A/SulP_dom"/>
</dbReference>
<keyword evidence="4 5" id="KW-0472">Membrane</keyword>
<proteinExistence type="predicted"/>
<organism evidence="7 8">
    <name type="scientific">Thiospirochaeta perfilievii</name>
    <dbReference type="NCBI Taxonomy" id="252967"/>
    <lineage>
        <taxon>Bacteria</taxon>
        <taxon>Pseudomonadati</taxon>
        <taxon>Spirochaetota</taxon>
        <taxon>Spirochaetia</taxon>
        <taxon>Spirochaetales</taxon>
        <taxon>Spirochaetaceae</taxon>
        <taxon>Thiospirochaeta</taxon>
    </lineage>
</organism>
<dbReference type="CDD" id="cd07042">
    <property type="entry name" value="STAS_SulP_like_sulfate_transporter"/>
    <property type="match status" value="1"/>
</dbReference>
<feature type="transmembrane region" description="Helical" evidence="5">
    <location>
        <begin position="113"/>
        <end position="131"/>
    </location>
</feature>
<evidence type="ECO:0000313" key="8">
    <source>
        <dbReference type="Proteomes" id="UP000323824"/>
    </source>
</evidence>
<name>A0A5C1Q5B9_9SPIO</name>
<feature type="transmembrane region" description="Helical" evidence="5">
    <location>
        <begin position="87"/>
        <end position="107"/>
    </location>
</feature>
<dbReference type="KEGG" id="sper:EW093_00400"/>
<dbReference type="PROSITE" id="PS50801">
    <property type="entry name" value="STAS"/>
    <property type="match status" value="1"/>
</dbReference>
<feature type="domain" description="STAS" evidence="6">
    <location>
        <begin position="404"/>
        <end position="506"/>
    </location>
</feature>
<feature type="transmembrane region" description="Helical" evidence="5">
    <location>
        <begin position="175"/>
        <end position="193"/>
    </location>
</feature>
<feature type="transmembrane region" description="Helical" evidence="5">
    <location>
        <begin position="327"/>
        <end position="346"/>
    </location>
</feature>
<dbReference type="Gene3D" id="3.30.750.24">
    <property type="entry name" value="STAS domain"/>
    <property type="match status" value="1"/>
</dbReference>
<evidence type="ECO:0000256" key="4">
    <source>
        <dbReference type="ARBA" id="ARBA00023136"/>
    </source>
</evidence>
<keyword evidence="8" id="KW-1185">Reference proteome</keyword>
<dbReference type="EMBL" id="CP035807">
    <property type="protein sequence ID" value="QEN03225.1"/>
    <property type="molecule type" value="Genomic_DNA"/>
</dbReference>
<reference evidence="7 8" key="2">
    <citation type="submission" date="2019-09" db="EMBL/GenBank/DDBJ databases">
        <title>Complete Genome Sequence and Methylome Analysis of free living Spirochaetas.</title>
        <authorList>
            <person name="Leshcheva N."/>
            <person name="Mikheeva N."/>
        </authorList>
    </citation>
    <scope>NUCLEOTIDE SEQUENCE [LARGE SCALE GENOMIC DNA]</scope>
    <source>
        <strain evidence="7 8">P</strain>
    </source>
</reference>
<comment type="subcellular location">
    <subcellularLocation>
        <location evidence="1">Membrane</location>
        <topology evidence="1">Multi-pass membrane protein</topology>
    </subcellularLocation>
</comment>
<reference evidence="7 8" key="1">
    <citation type="submission" date="2019-02" db="EMBL/GenBank/DDBJ databases">
        <authorList>
            <person name="Fomenkov A."/>
            <person name="Dubinina G."/>
            <person name="Grabovich M."/>
            <person name="Vincze T."/>
            <person name="Roberts R.J."/>
        </authorList>
    </citation>
    <scope>NUCLEOTIDE SEQUENCE [LARGE SCALE GENOMIC DNA]</scope>
    <source>
        <strain evidence="7 8">P</strain>
    </source>
</reference>
<feature type="transmembrane region" description="Helical" evidence="5">
    <location>
        <begin position="358"/>
        <end position="389"/>
    </location>
</feature>
<feature type="transmembrane region" description="Helical" evidence="5">
    <location>
        <begin position="270"/>
        <end position="291"/>
    </location>
</feature>
<evidence type="ECO:0000313" key="7">
    <source>
        <dbReference type="EMBL" id="QEN03225.1"/>
    </source>
</evidence>
<dbReference type="InterPro" id="IPR002645">
    <property type="entry name" value="STAS_dom"/>
</dbReference>
<keyword evidence="3 5" id="KW-1133">Transmembrane helix</keyword>
<dbReference type="SUPFAM" id="SSF52091">
    <property type="entry name" value="SpoIIaa-like"/>
    <property type="match status" value="1"/>
</dbReference>
<feature type="transmembrane region" description="Helical" evidence="5">
    <location>
        <begin position="303"/>
        <end position="321"/>
    </location>
</feature>
<gene>
    <name evidence="7" type="ORF">EW093_00400</name>
</gene>
<dbReference type="Pfam" id="PF01740">
    <property type="entry name" value="STAS"/>
    <property type="match status" value="1"/>
</dbReference>
<feature type="transmembrane region" description="Helical" evidence="5">
    <location>
        <begin position="227"/>
        <end position="250"/>
    </location>
</feature>
<dbReference type="PANTHER" id="PTHR43310:SF1">
    <property type="entry name" value="SULFATE TRANSPORTER YBAR-RELATED"/>
    <property type="match status" value="1"/>
</dbReference>
<dbReference type="Pfam" id="PF00916">
    <property type="entry name" value="Sulfate_transp"/>
    <property type="match status" value="1"/>
</dbReference>
<evidence type="ECO:0000256" key="1">
    <source>
        <dbReference type="ARBA" id="ARBA00004141"/>
    </source>
</evidence>
<accession>A0A5C1Q5B9</accession>
<dbReference type="AlphaFoldDB" id="A0A5C1Q5B9"/>
<evidence type="ECO:0000256" key="3">
    <source>
        <dbReference type="ARBA" id="ARBA00022989"/>
    </source>
</evidence>
<feature type="transmembrane region" description="Helical" evidence="5">
    <location>
        <begin position="152"/>
        <end position="169"/>
    </location>
</feature>
<sequence length="506" mass="54928">MIKTKLLSDYKTEILSGLTVSLALVPEAIAFAFVADLDPLVGLYAAFIIGLITSIFGGRPGMISGATGALAVVMAELFLEHPSAKDYLFIMVIIMGCFQILFGLLKLGKLVRLIPEPVMFGFVNGLAIVIFKAQFSSFKIKETGEFLPKEQLIIMGALIIIVMLIIQILPKLTRAVPPALAAIVVTTLIVIFFKLDTKTVGDVASVSGGFPIPHLPKIPNNMEMWGLITKTALVLASVGLIESLMTLTLIDERTKTRGKSNKESIAQGLANVITGLFGGMGGCAMIGQSMINIESGGRKRASGISASLFLLSFIIFGSSIIEQIPVASLVGVMFMVVIGTFEWETFNVLKKIPKSDALVILVVTIVTVLTDLAVAVFVGIIISALVFAWESAKKIGVKSFIREDGALEYDLHGAIFFASTTAFKRLFDFSVKEDEIYIDFKNARVFDHSAIESINWLTEEYKSIGKKLHLLHLSYDCVKLLKNAAGMIEVNVVEDPEYKVSDDELA</sequence>
<evidence type="ECO:0000259" key="6">
    <source>
        <dbReference type="PROSITE" id="PS50801"/>
    </source>
</evidence>
<dbReference type="InterPro" id="IPR036513">
    <property type="entry name" value="STAS_dom_sf"/>
</dbReference>
<dbReference type="PANTHER" id="PTHR43310">
    <property type="entry name" value="SULFATE TRANSPORTER YBAR-RELATED"/>
    <property type="match status" value="1"/>
</dbReference>
<protein>
    <submittedName>
        <fullName evidence="7">SulP family inorganic anion transporter</fullName>
    </submittedName>
</protein>
<keyword evidence="2 5" id="KW-0812">Transmembrane</keyword>
<dbReference type="RefSeq" id="WP_149566485.1">
    <property type="nucleotide sequence ID" value="NZ_CP035807.1"/>
</dbReference>
<dbReference type="Proteomes" id="UP000323824">
    <property type="component" value="Chromosome"/>
</dbReference>
<dbReference type="InterPro" id="IPR052706">
    <property type="entry name" value="Membrane-Transporter-like"/>
</dbReference>
<dbReference type="OrthoDB" id="9771198at2"/>